<dbReference type="CDD" id="cd00397">
    <property type="entry name" value="DNA_BRE_C"/>
    <property type="match status" value="1"/>
</dbReference>
<evidence type="ECO:0000313" key="8">
    <source>
        <dbReference type="Proteomes" id="UP000070341"/>
    </source>
</evidence>
<proteinExistence type="predicted"/>
<dbReference type="PROSITE" id="PS51898">
    <property type="entry name" value="TYR_RECOMBINASE"/>
    <property type="match status" value="1"/>
</dbReference>
<organism evidence="7 8">
    <name type="scientific">candidate division MSBL1 archaeon SCGC-AAA259M10</name>
    <dbReference type="NCBI Taxonomy" id="1698270"/>
    <lineage>
        <taxon>Archaea</taxon>
        <taxon>Methanobacteriati</taxon>
        <taxon>Methanobacteriota</taxon>
        <taxon>candidate division MSBL1</taxon>
    </lineage>
</organism>
<dbReference type="InterPro" id="IPR002104">
    <property type="entry name" value="Integrase_catalytic"/>
</dbReference>
<dbReference type="AlphaFoldDB" id="A0A133UYN5"/>
<dbReference type="SUPFAM" id="SSF56349">
    <property type="entry name" value="DNA breaking-rejoining enzymes"/>
    <property type="match status" value="1"/>
</dbReference>
<evidence type="ECO:0000259" key="5">
    <source>
        <dbReference type="PROSITE" id="PS51898"/>
    </source>
</evidence>
<evidence type="ECO:0000313" key="7">
    <source>
        <dbReference type="EMBL" id="KXA99274.1"/>
    </source>
</evidence>
<dbReference type="InterPro" id="IPR013762">
    <property type="entry name" value="Integrase-like_cat_sf"/>
</dbReference>
<evidence type="ECO:0000259" key="6">
    <source>
        <dbReference type="PROSITE" id="PS51900"/>
    </source>
</evidence>
<feature type="domain" description="Core-binding (CB)" evidence="6">
    <location>
        <begin position="1"/>
        <end position="68"/>
    </location>
</feature>
<dbReference type="PROSITE" id="PS51900">
    <property type="entry name" value="CB"/>
    <property type="match status" value="1"/>
</dbReference>
<dbReference type="PANTHER" id="PTHR30349">
    <property type="entry name" value="PHAGE INTEGRASE-RELATED"/>
    <property type="match status" value="1"/>
</dbReference>
<dbReference type="Pfam" id="PF13495">
    <property type="entry name" value="Phage_int_SAM_4"/>
    <property type="match status" value="1"/>
</dbReference>
<dbReference type="EMBL" id="LHXU01000060">
    <property type="protein sequence ID" value="KXA99274.1"/>
    <property type="molecule type" value="Genomic_DNA"/>
</dbReference>
<dbReference type="Gene3D" id="1.10.150.130">
    <property type="match status" value="1"/>
</dbReference>
<evidence type="ECO:0000256" key="1">
    <source>
        <dbReference type="ARBA" id="ARBA00022908"/>
    </source>
</evidence>
<keyword evidence="8" id="KW-1185">Reference proteome</keyword>
<keyword evidence="1" id="KW-0229">DNA integration</keyword>
<evidence type="ECO:0000256" key="4">
    <source>
        <dbReference type="PROSITE-ProRule" id="PRU01248"/>
    </source>
</evidence>
<sequence>MNIDEGLAERTINQHLNNIKDLSSFLDKPLTKVTKQDLRDYLKKYKKYSRSYFANKIKSLRAFYGRFLDTDLADSFKIPQPQSENNQKVPDRKELERFYNNIDGRAGKKYRAFFLIKATSGLRTNELTNLTMENLDLEERMIEPNHNSKTKRSYISFYNQETEKVLKKFLPHRKEDDERLFQVGESNVHRKFRKISEKANVKIIPKMLRKWFTKQMQNSEIPGKYIDAFCGRLPRSVRAKHYTDYSPERLKEIYENADIKVLE</sequence>
<dbReference type="GO" id="GO:0015074">
    <property type="term" value="P:DNA integration"/>
    <property type="evidence" value="ECO:0007669"/>
    <property type="project" value="UniProtKB-KW"/>
</dbReference>
<dbReference type="InterPro" id="IPR010998">
    <property type="entry name" value="Integrase_recombinase_N"/>
</dbReference>
<keyword evidence="2 4" id="KW-0238">DNA-binding</keyword>
<dbReference type="Gene3D" id="1.10.443.10">
    <property type="entry name" value="Intergrase catalytic core"/>
    <property type="match status" value="1"/>
</dbReference>
<feature type="domain" description="Tyr recombinase" evidence="5">
    <location>
        <begin position="85"/>
        <end position="255"/>
    </location>
</feature>
<name>A0A133UYN5_9EURY</name>
<dbReference type="InterPro" id="IPR044068">
    <property type="entry name" value="CB"/>
</dbReference>
<dbReference type="InterPro" id="IPR011010">
    <property type="entry name" value="DNA_brk_join_enz"/>
</dbReference>
<gene>
    <name evidence="7" type="ORF">AKJ40_03525</name>
</gene>
<dbReference type="InterPro" id="IPR050090">
    <property type="entry name" value="Tyrosine_recombinase_XerCD"/>
</dbReference>
<dbReference type="InterPro" id="IPR004107">
    <property type="entry name" value="Integrase_SAM-like_N"/>
</dbReference>
<protein>
    <recommendedName>
        <fullName evidence="9">Core-binding (CB) domain-containing protein</fullName>
    </recommendedName>
</protein>
<keyword evidence="3" id="KW-0233">DNA recombination</keyword>
<evidence type="ECO:0000256" key="2">
    <source>
        <dbReference type="ARBA" id="ARBA00023125"/>
    </source>
</evidence>
<dbReference type="GO" id="GO:0003677">
    <property type="term" value="F:DNA binding"/>
    <property type="evidence" value="ECO:0007669"/>
    <property type="project" value="UniProtKB-UniRule"/>
</dbReference>
<comment type="caution">
    <text evidence="7">The sequence shown here is derived from an EMBL/GenBank/DDBJ whole genome shotgun (WGS) entry which is preliminary data.</text>
</comment>
<reference evidence="7 8" key="1">
    <citation type="journal article" date="2016" name="Sci. Rep.">
        <title>Metabolic traits of an uncultured archaeal lineage -MSBL1- from brine pools of the Red Sea.</title>
        <authorList>
            <person name="Mwirichia R."/>
            <person name="Alam I."/>
            <person name="Rashid M."/>
            <person name="Vinu M."/>
            <person name="Ba-Alawi W."/>
            <person name="Anthony Kamau A."/>
            <person name="Kamanda Ngugi D."/>
            <person name="Goker M."/>
            <person name="Klenk H.P."/>
            <person name="Bajic V."/>
            <person name="Stingl U."/>
        </authorList>
    </citation>
    <scope>NUCLEOTIDE SEQUENCE [LARGE SCALE GENOMIC DNA]</scope>
    <source>
        <strain evidence="7">SCGC-AAA259M10</strain>
    </source>
</reference>
<dbReference type="Proteomes" id="UP000070341">
    <property type="component" value="Unassembled WGS sequence"/>
</dbReference>
<evidence type="ECO:0000256" key="3">
    <source>
        <dbReference type="ARBA" id="ARBA00023172"/>
    </source>
</evidence>
<accession>A0A133UYN5</accession>
<evidence type="ECO:0008006" key="9">
    <source>
        <dbReference type="Google" id="ProtNLM"/>
    </source>
</evidence>
<dbReference type="PANTHER" id="PTHR30349:SF41">
    <property type="entry name" value="INTEGRASE_RECOMBINASE PROTEIN MJ0367-RELATED"/>
    <property type="match status" value="1"/>
</dbReference>
<dbReference type="GO" id="GO:0006310">
    <property type="term" value="P:DNA recombination"/>
    <property type="evidence" value="ECO:0007669"/>
    <property type="project" value="UniProtKB-KW"/>
</dbReference>
<dbReference type="Pfam" id="PF00589">
    <property type="entry name" value="Phage_integrase"/>
    <property type="match status" value="1"/>
</dbReference>